<dbReference type="Proteomes" id="UP000245202">
    <property type="component" value="Unassembled WGS sequence"/>
</dbReference>
<evidence type="ECO:0000313" key="3">
    <source>
        <dbReference type="EMBL" id="GBG11235.1"/>
    </source>
</evidence>
<dbReference type="InterPro" id="IPR055170">
    <property type="entry name" value="GFO_IDH_MocA-like_dom"/>
</dbReference>
<sequence length="321" mass="34889">MTVRIGFIGAGGIAEHHMNTLQRIHTAKITAIFDVNPNRAAEIADKYEAASYASVEQLLDSGQVDAVFVCSPPFARDGAEVLAAQKGIAVLAEKPVALNMEQAKEWEAQILGSGVVHSSGYCLRYLDIVQKAKAYLQDKKISLVQAYRIGGKPPMAWWTRMEMSGGQLVEQSTHQLDLVRYLAGEITSVHAFHAQTHIKQTDPEATAYDVGAVSFVLASGGVGNITSTCLSNHFNRGEVEFFGLDFYLSVNGNTLKIIDAEQNITEVSRDDFYYLQNKAFVEAVAAKRQDLVLGDYAEAVETLRVTLAANESAESGKAVAL</sequence>
<dbReference type="Gene3D" id="3.40.50.720">
    <property type="entry name" value="NAD(P)-binding Rossmann-like Domain"/>
    <property type="match status" value="1"/>
</dbReference>
<keyword evidence="4" id="KW-1185">Reference proteome</keyword>
<dbReference type="SUPFAM" id="SSF51735">
    <property type="entry name" value="NAD(P)-binding Rossmann-fold domains"/>
    <property type="match status" value="1"/>
</dbReference>
<protein>
    <submittedName>
        <fullName evidence="3">Gfo/Idh/MocA family oxidoreductase</fullName>
    </submittedName>
</protein>
<feature type="domain" description="GFO/IDH/MocA-like oxidoreductase" evidence="2">
    <location>
        <begin position="144"/>
        <end position="243"/>
    </location>
</feature>
<gene>
    <name evidence="3" type="ORF">PAT3040_06027</name>
</gene>
<accession>A0A2R5EYN6</accession>
<dbReference type="InterPro" id="IPR052515">
    <property type="entry name" value="Gfo/Idh/MocA_Oxidoreductase"/>
</dbReference>
<dbReference type="InterPro" id="IPR036291">
    <property type="entry name" value="NAD(P)-bd_dom_sf"/>
</dbReference>
<dbReference type="PANTHER" id="PTHR43249">
    <property type="entry name" value="UDP-N-ACETYL-2-AMINO-2-DEOXY-D-GLUCURONATE OXIDASE"/>
    <property type="match status" value="1"/>
</dbReference>
<evidence type="ECO:0000313" key="4">
    <source>
        <dbReference type="Proteomes" id="UP000245202"/>
    </source>
</evidence>
<dbReference type="GO" id="GO:0000166">
    <property type="term" value="F:nucleotide binding"/>
    <property type="evidence" value="ECO:0007669"/>
    <property type="project" value="InterPro"/>
</dbReference>
<dbReference type="Gene3D" id="3.30.360.10">
    <property type="entry name" value="Dihydrodipicolinate Reductase, domain 2"/>
    <property type="match status" value="1"/>
</dbReference>
<organism evidence="3 4">
    <name type="scientific">Paenibacillus agaridevorans</name>
    <dbReference type="NCBI Taxonomy" id="171404"/>
    <lineage>
        <taxon>Bacteria</taxon>
        <taxon>Bacillati</taxon>
        <taxon>Bacillota</taxon>
        <taxon>Bacilli</taxon>
        <taxon>Bacillales</taxon>
        <taxon>Paenibacillaceae</taxon>
        <taxon>Paenibacillus</taxon>
    </lineage>
</organism>
<dbReference type="InterPro" id="IPR000683">
    <property type="entry name" value="Gfo/Idh/MocA-like_OxRdtase_N"/>
</dbReference>
<dbReference type="EMBL" id="BDQX01000390">
    <property type="protein sequence ID" value="GBG11235.1"/>
    <property type="molecule type" value="Genomic_DNA"/>
</dbReference>
<dbReference type="PANTHER" id="PTHR43249:SF1">
    <property type="entry name" value="D-GLUCOSIDE 3-DEHYDROGENASE"/>
    <property type="match status" value="1"/>
</dbReference>
<feature type="domain" description="Gfo/Idh/MocA-like oxidoreductase N-terminal" evidence="1">
    <location>
        <begin position="3"/>
        <end position="108"/>
    </location>
</feature>
<evidence type="ECO:0000259" key="1">
    <source>
        <dbReference type="Pfam" id="PF01408"/>
    </source>
</evidence>
<dbReference type="Pfam" id="PF01408">
    <property type="entry name" value="GFO_IDH_MocA"/>
    <property type="match status" value="1"/>
</dbReference>
<evidence type="ECO:0000259" key="2">
    <source>
        <dbReference type="Pfam" id="PF22725"/>
    </source>
</evidence>
<dbReference type="SUPFAM" id="SSF55347">
    <property type="entry name" value="Glyceraldehyde-3-phosphate dehydrogenase-like, C-terminal domain"/>
    <property type="match status" value="1"/>
</dbReference>
<proteinExistence type="predicted"/>
<dbReference type="AlphaFoldDB" id="A0A2R5EYN6"/>
<dbReference type="RefSeq" id="WP_108995578.1">
    <property type="nucleotide sequence ID" value="NZ_BDQX01000390.1"/>
</dbReference>
<reference evidence="3 4" key="1">
    <citation type="submission" date="2017-08" db="EMBL/GenBank/DDBJ databases">
        <title>Substantial Increase in Enzyme Production by Combined Drug-Resistance Mutations in Paenibacillus agaridevorans.</title>
        <authorList>
            <person name="Tanaka Y."/>
            <person name="Funane K."/>
            <person name="Hosaka T."/>
            <person name="Shiwa Y."/>
            <person name="Fujita N."/>
            <person name="Miyazaki T."/>
            <person name="Yoshikawa H."/>
            <person name="Murakami K."/>
            <person name="Kasahara K."/>
            <person name="Inaoka T."/>
            <person name="Hiraga Y."/>
            <person name="Ochi K."/>
        </authorList>
    </citation>
    <scope>NUCLEOTIDE SEQUENCE [LARGE SCALE GENOMIC DNA]</scope>
    <source>
        <strain evidence="3 4">T-3040</strain>
    </source>
</reference>
<comment type="caution">
    <text evidence="3">The sequence shown here is derived from an EMBL/GenBank/DDBJ whole genome shotgun (WGS) entry which is preliminary data.</text>
</comment>
<dbReference type="Pfam" id="PF22725">
    <property type="entry name" value="GFO_IDH_MocA_C3"/>
    <property type="match status" value="1"/>
</dbReference>
<name>A0A2R5EYN6_9BACL</name>